<dbReference type="PANTHER" id="PTHR37422:SF13">
    <property type="entry name" value="LIPOPOLYSACCHARIDE BIOSYNTHESIS PROTEIN PA4999-RELATED"/>
    <property type="match status" value="1"/>
</dbReference>
<evidence type="ECO:0000313" key="8">
    <source>
        <dbReference type="Proteomes" id="UP000283429"/>
    </source>
</evidence>
<keyword evidence="4 5" id="KW-0472">Membrane</keyword>
<dbReference type="InterPro" id="IPR007016">
    <property type="entry name" value="O-antigen_ligase-rel_domated"/>
</dbReference>
<dbReference type="GO" id="GO:0016874">
    <property type="term" value="F:ligase activity"/>
    <property type="evidence" value="ECO:0007669"/>
    <property type="project" value="UniProtKB-KW"/>
</dbReference>
<evidence type="ECO:0000256" key="1">
    <source>
        <dbReference type="ARBA" id="ARBA00004141"/>
    </source>
</evidence>
<evidence type="ECO:0000256" key="5">
    <source>
        <dbReference type="SAM" id="Phobius"/>
    </source>
</evidence>
<feature type="transmembrane region" description="Helical" evidence="5">
    <location>
        <begin position="110"/>
        <end position="129"/>
    </location>
</feature>
<comment type="caution">
    <text evidence="7">The sequence shown here is derived from an EMBL/GenBank/DDBJ whole genome shotgun (WGS) entry which is preliminary data.</text>
</comment>
<reference evidence="7 8" key="1">
    <citation type="submission" date="2018-08" db="EMBL/GenBank/DDBJ databases">
        <title>A genome reference for cultivated species of the human gut microbiota.</title>
        <authorList>
            <person name="Zou Y."/>
            <person name="Xue W."/>
            <person name="Luo G."/>
        </authorList>
    </citation>
    <scope>NUCLEOTIDE SEQUENCE [LARGE SCALE GENOMIC DNA]</scope>
    <source>
        <strain evidence="7 8">AM30-40</strain>
    </source>
</reference>
<dbReference type="InterPro" id="IPR011990">
    <property type="entry name" value="TPR-like_helical_dom_sf"/>
</dbReference>
<keyword evidence="2 5" id="KW-0812">Transmembrane</keyword>
<evidence type="ECO:0000313" key="7">
    <source>
        <dbReference type="EMBL" id="RHD77601.1"/>
    </source>
</evidence>
<keyword evidence="7" id="KW-0436">Ligase</keyword>
<sequence>MENKWLKYGIALVAGIPVALCLSVVCCSTSSLSSDILADDWRWMYACGVLSSAAFALLIFLFPARIKECLSAVVSWVFILYGGIEAVWGIRQVYGFTYSNHSLYALTGSFYNPGPYSGYLAMIFPICLYEWLKRKEGKKTIPYYVALAVMLLILCVLPAGMSRSAWIAAAVSSIYVCGIHYKMEIQHYIRHHRKQAVSFAIVTFILGGIALGGIYQMKKDSADGRLFMWKIAAQAVSEYPWTGCRWNSVPAAYGQAQENYFAAGNYTATEELVAGAPEYVFNEYLQVAIAWGIPVLCIGLLILGGSMYIGHKQGIYGLCGALLSLAVFAFSSYPLQFPAFVSALIILVLACGIRVLPLEKVWPRILFTVLLLIGSYGCFCKYQQKSKTVEACKQWTKSRMFYHSGAYQQAVESYAEIQKEMKGNARFMFEYGHALHKLHEPELSNKVLKEALKVSGDPMILNIIGKNEQDMKHYDSAEYWFMRAVHRLPGRIYPYYLLANLYADPLFYRCDKLERMVQTVLEKEPKIQSTAIKQMRRKARELLKKYPKISFFKIKSFYLL</sequence>
<feature type="transmembrane region" description="Helical" evidence="5">
    <location>
        <begin position="165"/>
        <end position="183"/>
    </location>
</feature>
<feature type="transmembrane region" description="Helical" evidence="5">
    <location>
        <begin position="339"/>
        <end position="358"/>
    </location>
</feature>
<organism evidence="7 8">
    <name type="scientific">Phocaeicola vulgatus</name>
    <name type="common">Bacteroides vulgatus</name>
    <dbReference type="NCBI Taxonomy" id="821"/>
    <lineage>
        <taxon>Bacteria</taxon>
        <taxon>Pseudomonadati</taxon>
        <taxon>Bacteroidota</taxon>
        <taxon>Bacteroidia</taxon>
        <taxon>Bacteroidales</taxon>
        <taxon>Bacteroidaceae</taxon>
        <taxon>Phocaeicola</taxon>
    </lineage>
</organism>
<feature type="transmembrane region" description="Helical" evidence="5">
    <location>
        <begin position="69"/>
        <end position="90"/>
    </location>
</feature>
<dbReference type="Proteomes" id="UP000283429">
    <property type="component" value="Unassembled WGS sequence"/>
</dbReference>
<keyword evidence="3 5" id="KW-1133">Transmembrane helix</keyword>
<evidence type="ECO:0000256" key="3">
    <source>
        <dbReference type="ARBA" id="ARBA00022989"/>
    </source>
</evidence>
<evidence type="ECO:0000259" key="6">
    <source>
        <dbReference type="Pfam" id="PF04932"/>
    </source>
</evidence>
<feature type="transmembrane region" description="Helical" evidence="5">
    <location>
        <begin position="315"/>
        <end position="333"/>
    </location>
</feature>
<name>A0A414H366_PHOVU</name>
<accession>A0A414H366</accession>
<dbReference type="Gene3D" id="1.25.40.10">
    <property type="entry name" value="Tetratricopeptide repeat domain"/>
    <property type="match status" value="1"/>
</dbReference>
<feature type="transmembrane region" description="Helical" evidence="5">
    <location>
        <begin position="141"/>
        <end position="159"/>
    </location>
</feature>
<dbReference type="RefSeq" id="WP_118171074.1">
    <property type="nucleotide sequence ID" value="NZ_QSJM01000047.1"/>
</dbReference>
<evidence type="ECO:0000256" key="2">
    <source>
        <dbReference type="ARBA" id="ARBA00022692"/>
    </source>
</evidence>
<dbReference type="EMBL" id="QSJM01000047">
    <property type="protein sequence ID" value="RHD77601.1"/>
    <property type="molecule type" value="Genomic_DNA"/>
</dbReference>
<comment type="subcellular location">
    <subcellularLocation>
        <location evidence="1">Membrane</location>
        <topology evidence="1">Multi-pass membrane protein</topology>
    </subcellularLocation>
</comment>
<gene>
    <name evidence="7" type="ORF">DW783_14900</name>
</gene>
<dbReference type="AlphaFoldDB" id="A0A414H366"/>
<dbReference type="Pfam" id="PF04932">
    <property type="entry name" value="Wzy_C"/>
    <property type="match status" value="1"/>
</dbReference>
<proteinExistence type="predicted"/>
<feature type="transmembrane region" description="Helical" evidence="5">
    <location>
        <begin position="284"/>
        <end position="303"/>
    </location>
</feature>
<feature type="domain" description="O-antigen ligase-related" evidence="6">
    <location>
        <begin position="148"/>
        <end position="296"/>
    </location>
</feature>
<feature type="transmembrane region" description="Helical" evidence="5">
    <location>
        <begin position="43"/>
        <end position="62"/>
    </location>
</feature>
<protein>
    <submittedName>
        <fullName evidence="7">O-antigen ligase domain-containing protein</fullName>
    </submittedName>
</protein>
<feature type="transmembrane region" description="Helical" evidence="5">
    <location>
        <begin position="195"/>
        <end position="215"/>
    </location>
</feature>
<dbReference type="InterPro" id="IPR051533">
    <property type="entry name" value="WaaL-like"/>
</dbReference>
<evidence type="ECO:0000256" key="4">
    <source>
        <dbReference type="ARBA" id="ARBA00023136"/>
    </source>
</evidence>
<dbReference type="PANTHER" id="PTHR37422">
    <property type="entry name" value="TEICHURONIC ACID BIOSYNTHESIS PROTEIN TUAE"/>
    <property type="match status" value="1"/>
</dbReference>
<dbReference type="SUPFAM" id="SSF48452">
    <property type="entry name" value="TPR-like"/>
    <property type="match status" value="1"/>
</dbReference>
<dbReference type="GO" id="GO:0016020">
    <property type="term" value="C:membrane"/>
    <property type="evidence" value="ECO:0007669"/>
    <property type="project" value="UniProtKB-SubCell"/>
</dbReference>